<sequence>MNGDMKNRQKIPKQQYQKSKLYGSSFSIKHEPPSMDEINKFGLTFSNGLIINAPTIIGAKYPDYIYARQIN</sequence>
<dbReference type="KEGG" id="vg:28340343"/>
<dbReference type="GeneID" id="28340343"/>
<name>A0A1B1MRE4_9POXV</name>
<gene>
    <name evidence="1" type="ORF">PTPV-Aus-016</name>
</gene>
<dbReference type="Proteomes" id="UP000203626">
    <property type="component" value="Segment"/>
</dbReference>
<dbReference type="EMBL" id="KU980965">
    <property type="protein sequence ID" value="ANS71100.1"/>
    <property type="molecule type" value="Genomic_DNA"/>
</dbReference>
<protein>
    <submittedName>
        <fullName evidence="1">Cytoplasmic protein</fullName>
    </submittedName>
</protein>
<proteinExistence type="predicted"/>
<evidence type="ECO:0000313" key="2">
    <source>
        <dbReference type="Proteomes" id="UP000203626"/>
    </source>
</evidence>
<accession>A0A1B1MRE4</accession>
<dbReference type="RefSeq" id="YP_009268731.1">
    <property type="nucleotide sequence ID" value="NC_030656.1"/>
</dbReference>
<keyword evidence="2" id="KW-1185">Reference proteome</keyword>
<reference evidence="1 2" key="1">
    <citation type="journal article" date="2016" name="J. Gen. Virol.">
        <title>Genomic characterization of a novel poxvirus from a flying fox: evidence for a new genus?</title>
        <authorList>
            <person name="O'Dea M.A."/>
            <person name="Tu S.L."/>
            <person name="Pang S."/>
            <person name="De Ridder T."/>
            <person name="Jackson B."/>
            <person name="Upton C."/>
        </authorList>
    </citation>
    <scope>NUCLEOTIDE SEQUENCE [LARGE SCALE GENOMIC DNA]</scope>
    <source>
        <strain evidence="1 2">Australia</strain>
    </source>
</reference>
<organism evidence="1 2">
    <name type="scientific">Pteropox virus</name>
    <dbReference type="NCBI Taxonomy" id="1873698"/>
    <lineage>
        <taxon>Viruses</taxon>
        <taxon>Varidnaviria</taxon>
        <taxon>Bamfordvirae</taxon>
        <taxon>Nucleocytoviricota</taxon>
        <taxon>Pokkesviricetes</taxon>
        <taxon>Chitovirales</taxon>
        <taxon>Poxviridae</taxon>
        <taxon>Chordopoxvirinae</taxon>
        <taxon>Pteropopoxvirus</taxon>
        <taxon>Pteropopoxvirus pteropox</taxon>
    </lineage>
</organism>
<evidence type="ECO:0000313" key="1">
    <source>
        <dbReference type="EMBL" id="ANS71100.1"/>
    </source>
</evidence>